<evidence type="ECO:0000256" key="5">
    <source>
        <dbReference type="ARBA" id="ARBA00022574"/>
    </source>
</evidence>
<dbReference type="InterPro" id="IPR020472">
    <property type="entry name" value="WD40_PAC1"/>
</dbReference>
<dbReference type="Pfam" id="PF23953">
    <property type="entry name" value="TPR_COPA_B"/>
    <property type="match status" value="2"/>
</dbReference>
<evidence type="ECO:0000256" key="15">
    <source>
        <dbReference type="ARBA" id="ARBA00081575"/>
    </source>
</evidence>
<dbReference type="STRING" id="121845.A0A3Q0IIX3"/>
<dbReference type="FunFam" id="2.130.10.10:FF:000010">
    <property type="entry name" value="Coatomer subunit alpha"/>
    <property type="match status" value="1"/>
</dbReference>
<keyword evidence="4" id="KW-0963">Cytoplasm</keyword>
<dbReference type="Pfam" id="PF00400">
    <property type="entry name" value="WD40"/>
    <property type="match status" value="8"/>
</dbReference>
<keyword evidence="6" id="KW-0677">Repeat</keyword>
<dbReference type="GO" id="GO:0006890">
    <property type="term" value="P:retrograde vesicle-mediated transport, Golgi to endoplasmic reticulum"/>
    <property type="evidence" value="ECO:0007669"/>
    <property type="project" value="TreeGrafter"/>
</dbReference>
<comment type="subcellular location">
    <subcellularLocation>
        <location evidence="2">Cytoplasmic vesicle</location>
        <location evidence="2">COPI-coated vesicle membrane</location>
        <topology evidence="2">Peripheral membrane protein</topology>
        <orientation evidence="2">Cytoplasmic side</orientation>
    </subcellularLocation>
    <subcellularLocation>
        <location evidence="1">Golgi apparatus membrane</location>
        <topology evidence="1">Peripheral membrane protein</topology>
        <orientation evidence="1">Cytoplasmic side</orientation>
    </subcellularLocation>
</comment>
<keyword evidence="5 16" id="KW-0853">WD repeat</keyword>
<feature type="domain" description="COPA/B TPR" evidence="18">
    <location>
        <begin position="563"/>
        <end position="696"/>
    </location>
</feature>
<keyword evidence="19" id="KW-1185">Reference proteome</keyword>
<keyword evidence="10" id="KW-0472">Membrane</keyword>
<dbReference type="Gene3D" id="2.130.10.10">
    <property type="entry name" value="YVTN repeat-like/Quinoprotein amine dehydrogenase"/>
    <property type="match status" value="2"/>
</dbReference>
<evidence type="ECO:0000256" key="13">
    <source>
        <dbReference type="ARBA" id="ARBA00062633"/>
    </source>
</evidence>
<evidence type="ECO:0000256" key="11">
    <source>
        <dbReference type="ARBA" id="ARBA00024791"/>
    </source>
</evidence>
<feature type="repeat" description="WD" evidence="16">
    <location>
        <begin position="176"/>
        <end position="217"/>
    </location>
</feature>
<dbReference type="InterPro" id="IPR036322">
    <property type="entry name" value="WD40_repeat_dom_sf"/>
</dbReference>
<dbReference type="Pfam" id="PF06957">
    <property type="entry name" value="COPI_C"/>
    <property type="match status" value="1"/>
</dbReference>
<feature type="repeat" description="WD" evidence="16">
    <location>
        <begin position="334"/>
        <end position="375"/>
    </location>
</feature>
<comment type="function">
    <text evidence="12">Xenin stimulates exocrine pancreatic secretion. It inhibits pentagastrin-stimulated secretion of acid, to induce exocrine pancreatic secretion and to affect small and large intestinal motility. In the gut, xenin interacts with the neurotensin receptor.</text>
</comment>
<evidence type="ECO:0000313" key="19">
    <source>
        <dbReference type="Proteomes" id="UP000079169"/>
    </source>
</evidence>
<dbReference type="InterPro" id="IPR015943">
    <property type="entry name" value="WD40/YVTN_repeat-like_dom_sf"/>
</dbReference>
<feature type="domain" description="COPA/B TPR" evidence="18">
    <location>
        <begin position="1184"/>
        <end position="1283"/>
    </location>
</feature>
<evidence type="ECO:0000256" key="10">
    <source>
        <dbReference type="ARBA" id="ARBA00023136"/>
    </source>
</evidence>
<dbReference type="PANTHER" id="PTHR19876:SF1">
    <property type="entry name" value="COATOMER SUBUNIT ALPHA"/>
    <property type="match status" value="1"/>
</dbReference>
<evidence type="ECO:0000256" key="2">
    <source>
        <dbReference type="ARBA" id="ARBA00004347"/>
    </source>
</evidence>
<evidence type="ECO:0000256" key="16">
    <source>
        <dbReference type="PROSITE-ProRule" id="PRU00221"/>
    </source>
</evidence>
<evidence type="ECO:0000256" key="9">
    <source>
        <dbReference type="ARBA" id="ARBA00023034"/>
    </source>
</evidence>
<evidence type="ECO:0000256" key="14">
    <source>
        <dbReference type="ARBA" id="ARBA00073979"/>
    </source>
</evidence>
<feature type="repeat" description="WD" evidence="16">
    <location>
        <begin position="5"/>
        <end position="46"/>
    </location>
</feature>
<dbReference type="GO" id="GO:0006888">
    <property type="term" value="P:endoplasmic reticulum to Golgi vesicle-mediated transport"/>
    <property type="evidence" value="ECO:0007669"/>
    <property type="project" value="InterPro"/>
</dbReference>
<feature type="domain" description="Coatomer alpha subunit C-terminal" evidence="17">
    <location>
        <begin position="870"/>
        <end position="1141"/>
    </location>
</feature>
<sequence>MLTKFETKSARVKGLSFHPKRPWILSSLHNGVIQLWDYRMNTLLEKFDEHEGPVRGICFHNQQPIFVSGGDDYKIKVWNYKQRKCIFTLLGHLDYIRTTFFHHEYPWILSASDDQTIRIWNWQSRNCICVLTGHNHYVMPVRGICFHNQQPIFVSGGDDYKIKVWNYKQRKCIFTLLGHLDYIRTTFFHHEYPWILSASDDQTIRIWNWQSRNCICVLTGHNHYVMCAQFHPTDDIVVSASLDQTIRVWDISGLRKKNVAPGMGGLEEHLRNPSSTDLFGQADAVVKHVLEGHDRGVNWACFHPTLPLIVSGADDRQIKLWRMNDSKAWEVDIFRGHYNNVSCVLFHPKSEVIVSNAEDKSIRLWDMTKRTCLNTFRREQERFWVLVAHPTLNLFAAGHDAGMVVFKFERERPAYTVHNNVMYYVKERFLHRLDLTNSKDSVVMQLRGGGRIPAHSISYNATEHSILVTTRNANNFENSTYDLYMIPKEESERKEVADGKRSTGISAVWVARNRFAVLDRNHTILIKNLKNEESLGPRAAESISIEKIGAALHRVSGDPRSRYPEVALHFVKDDRTRLTLALECGNIDIALEAARVLEDKSVWERLGHAALMQGNHQIVEMCYQRTKNFDKLAFLYLITGNLEKLKKMMKIAEIRRDISGQYQAALLLGEVGERIKILKSCGQTSLAYLTAATHGLSEEAAELESNLRTADPNATLPTVHPEAQLLRPPAPVAEAETNWPLLTVSKSFFEGAGLMKSDVINNIDSSLAATEVDVQGWGDDADLGNQVYYLDRECSPHVLRIDPTEFKFKLALINHKYEEVLHIVRNSRLVGQSIIAYLQQKGYPEAHSKRLSSYCMIRLESRTSSPTDILPIDHILAGSFETAFKLLHDQIGVKNFLPYRQMFLNSYLQSRTAYSTLPLLAPVTAFPTRKGPGIKENSHKYLVEQLIAKIQQCYQLTTSGKFVDAIEKLRNVLICIPLLVVTTKKEIEEAKQIINICKEYIVGLQMETYRKEQLKSNESSQVRICELAAYFTHSKLQPVHQILTLRTATNLFFKLKNYKTTASFAHRLLELGPSMEVATQARKLLAICNANPTDEHTIDYDEHNPFQICARSYTPIYHGRESEACVYCGASYLPKYKGELTQELERNLKLGCMRLEWYQISVPDIGGVGEGVGGEDTEGGIYQLEDKSVWERLGHAALMQGNHQIVEMCYQRTKNFDKLAFLYLITGNLEKLKKMMKIAEIRRDISGQYQAALLLGEVGERIKILKSCGQTSLAYLTAATHGLSEEAAELESNLRTADPNATLPTVHPEAQLLRPPAPVAEAETNWPLLTVSKSFFEGERTEK</sequence>
<evidence type="ECO:0000256" key="8">
    <source>
        <dbReference type="ARBA" id="ARBA00022927"/>
    </source>
</evidence>
<dbReference type="GO" id="GO:0030126">
    <property type="term" value="C:COPI vesicle coat"/>
    <property type="evidence" value="ECO:0007669"/>
    <property type="project" value="InterPro"/>
</dbReference>
<dbReference type="GO" id="GO:0005198">
    <property type="term" value="F:structural molecule activity"/>
    <property type="evidence" value="ECO:0007669"/>
    <property type="project" value="InterPro"/>
</dbReference>
<dbReference type="PANTHER" id="PTHR19876">
    <property type="entry name" value="COATOMER"/>
    <property type="match status" value="1"/>
</dbReference>
<dbReference type="GO" id="GO:0006891">
    <property type="term" value="P:intra-Golgi vesicle-mediated transport"/>
    <property type="evidence" value="ECO:0007669"/>
    <property type="project" value="TreeGrafter"/>
</dbReference>
<feature type="repeat" description="WD" evidence="16">
    <location>
        <begin position="89"/>
        <end position="130"/>
    </location>
</feature>
<evidence type="ECO:0000256" key="1">
    <source>
        <dbReference type="ARBA" id="ARBA00004255"/>
    </source>
</evidence>
<protein>
    <recommendedName>
        <fullName evidence="14">Coatomer subunit alpha</fullName>
    </recommendedName>
    <alternativeName>
        <fullName evidence="15">Alpha-coat protein</fullName>
    </alternativeName>
</protein>
<evidence type="ECO:0000256" key="3">
    <source>
        <dbReference type="ARBA" id="ARBA00022448"/>
    </source>
</evidence>
<dbReference type="GO" id="GO:0006886">
    <property type="term" value="P:intracellular protein transport"/>
    <property type="evidence" value="ECO:0007669"/>
    <property type="project" value="InterPro"/>
</dbReference>
<dbReference type="InterPro" id="IPR001680">
    <property type="entry name" value="WD40_rpt"/>
</dbReference>
<evidence type="ECO:0000256" key="4">
    <source>
        <dbReference type="ARBA" id="ARBA00022490"/>
    </source>
</evidence>
<dbReference type="PROSITE" id="PS50294">
    <property type="entry name" value="WD_REPEATS_REGION"/>
    <property type="match status" value="6"/>
</dbReference>
<dbReference type="PRINTS" id="PR00320">
    <property type="entry name" value="GPROTEINBRPT"/>
</dbReference>
<dbReference type="InterPro" id="IPR019775">
    <property type="entry name" value="WD40_repeat_CS"/>
</dbReference>
<dbReference type="PIRSF" id="PIRSF003354">
    <property type="entry name" value="Coatomer_alpha_subunit"/>
    <property type="match status" value="1"/>
</dbReference>
<organism evidence="19 20">
    <name type="scientific">Diaphorina citri</name>
    <name type="common">Asian citrus psyllid</name>
    <dbReference type="NCBI Taxonomy" id="121845"/>
    <lineage>
        <taxon>Eukaryota</taxon>
        <taxon>Metazoa</taxon>
        <taxon>Ecdysozoa</taxon>
        <taxon>Arthropoda</taxon>
        <taxon>Hexapoda</taxon>
        <taxon>Insecta</taxon>
        <taxon>Pterygota</taxon>
        <taxon>Neoptera</taxon>
        <taxon>Paraneoptera</taxon>
        <taxon>Hemiptera</taxon>
        <taxon>Sternorrhyncha</taxon>
        <taxon>Psylloidea</taxon>
        <taxon>Psyllidae</taxon>
        <taxon>Diaphorininae</taxon>
        <taxon>Diaphorina</taxon>
    </lineage>
</organism>
<feature type="repeat" description="WD" evidence="16">
    <location>
        <begin position="47"/>
        <end position="88"/>
    </location>
</feature>
<comment type="subunit">
    <text evidence="13">Oligomeric complex that consists of at least the alpha, beta, beta', gamma, delta, epsilon and zeta subunits. Interacts with SCYL1. Interacts with JAGN1. Interacts with TMEM41B. Interacts with SVEP1. Probably interacts with PEX11A.</text>
</comment>
<dbReference type="GO" id="GO:0000139">
    <property type="term" value="C:Golgi membrane"/>
    <property type="evidence" value="ECO:0007669"/>
    <property type="project" value="UniProtKB-SubCell"/>
</dbReference>
<dbReference type="PROSITE" id="PS00678">
    <property type="entry name" value="WD_REPEATS_1"/>
    <property type="match status" value="1"/>
</dbReference>
<dbReference type="SMART" id="SM00320">
    <property type="entry name" value="WD40"/>
    <property type="match status" value="9"/>
</dbReference>
<dbReference type="InterPro" id="IPR050844">
    <property type="entry name" value="Coatomer_complex_subunit"/>
</dbReference>
<feature type="repeat" description="WD" evidence="16">
    <location>
        <begin position="134"/>
        <end position="175"/>
    </location>
</feature>
<keyword evidence="7" id="KW-0931">ER-Golgi transport</keyword>
<dbReference type="CDD" id="cd00200">
    <property type="entry name" value="WD40"/>
    <property type="match status" value="1"/>
</dbReference>
<dbReference type="FunFam" id="1.25.40.470:FF:000002">
    <property type="entry name" value="Coatomer subunit alpha"/>
    <property type="match status" value="2"/>
</dbReference>
<comment type="function">
    <text evidence="11">The coatomer is a cytosolic protein complex that binds to dilysine motifs and reversibly associates with Golgi non-clathrin-coated vesicles, which further mediate biosynthetic protein transport from the ER, via the Golgi up to the trans Golgi network. Coatomer complex is required for budding from Golgi membranes, and is essential for the retrograde Golgi-to-ER transport of dilysine-tagged proteins. In mammals, the coatomer can only be recruited by membranes associated to ADP-ribosylation factors (ARFs), which are small GTP-binding proteins; the complex also influences the Golgi structural integrity, as well as the processing, activity, and endocytic recycling of LDL receptors.</text>
</comment>
<feature type="repeat" description="WD" evidence="16">
    <location>
        <begin position="290"/>
        <end position="331"/>
    </location>
</feature>
<accession>A0A3Q0IIX3</accession>
<proteinExistence type="predicted"/>
<dbReference type="InterPro" id="IPR010714">
    <property type="entry name" value="Coatomer_asu_C"/>
</dbReference>
<evidence type="ECO:0000259" key="18">
    <source>
        <dbReference type="Pfam" id="PF23953"/>
    </source>
</evidence>
<dbReference type="PROSITE" id="PS50082">
    <property type="entry name" value="WD_REPEATS_2"/>
    <property type="match status" value="8"/>
</dbReference>
<keyword evidence="9" id="KW-0333">Golgi apparatus</keyword>
<dbReference type="SUPFAM" id="SSF50978">
    <property type="entry name" value="WD40 repeat-like"/>
    <property type="match status" value="2"/>
</dbReference>
<evidence type="ECO:0000313" key="20">
    <source>
        <dbReference type="RefSeq" id="XP_026676159.1"/>
    </source>
</evidence>
<evidence type="ECO:0000259" key="17">
    <source>
        <dbReference type="Pfam" id="PF06957"/>
    </source>
</evidence>
<dbReference type="GeneID" id="103504937"/>
<evidence type="ECO:0000256" key="12">
    <source>
        <dbReference type="ARBA" id="ARBA00057585"/>
    </source>
</evidence>
<dbReference type="InterPro" id="IPR056176">
    <property type="entry name" value="TPR_COPA_B"/>
</dbReference>
<evidence type="ECO:0000256" key="7">
    <source>
        <dbReference type="ARBA" id="ARBA00022892"/>
    </source>
</evidence>
<dbReference type="RefSeq" id="XP_026676159.1">
    <property type="nucleotide sequence ID" value="XM_026820358.1"/>
</dbReference>
<gene>
    <name evidence="20" type="primary">LOC103504937</name>
</gene>
<keyword evidence="3" id="KW-0813">Transport</keyword>
<dbReference type="Gene3D" id="1.25.40.470">
    <property type="match status" value="2"/>
</dbReference>
<dbReference type="InterPro" id="IPR016391">
    <property type="entry name" value="Coatomer_asu"/>
</dbReference>
<keyword evidence="8" id="KW-0653">Protein transport</keyword>
<name>A0A3Q0IIX3_DIACI</name>
<dbReference type="PaxDb" id="121845-A0A3Q0IIX3"/>
<evidence type="ECO:0000256" key="6">
    <source>
        <dbReference type="ARBA" id="ARBA00022737"/>
    </source>
</evidence>
<dbReference type="Proteomes" id="UP000079169">
    <property type="component" value="Unplaced"/>
</dbReference>
<reference evidence="20" key="1">
    <citation type="submission" date="2025-08" db="UniProtKB">
        <authorList>
            <consortium name="RefSeq"/>
        </authorList>
    </citation>
    <scope>IDENTIFICATION</scope>
</reference>
<dbReference type="KEGG" id="dci:103504937"/>
<feature type="repeat" description="WD" evidence="16">
    <location>
        <begin position="218"/>
        <end position="252"/>
    </location>
</feature>